<feature type="domain" description="Enhancer of mRNA-decapping protein 4 C-terminal" evidence="7">
    <location>
        <begin position="277"/>
        <end position="382"/>
    </location>
</feature>
<keyword evidence="5" id="KW-0677">Repeat</keyword>
<comment type="subcellular location">
    <subcellularLocation>
        <location evidence="1">Cytoplasm</location>
        <location evidence="1">P-body</location>
    </subcellularLocation>
</comment>
<dbReference type="PANTHER" id="PTHR15598">
    <property type="entry name" value="ENHANCER OF MRNA-DECAPPING PROTEIN 4"/>
    <property type="match status" value="1"/>
</dbReference>
<dbReference type="PANTHER" id="PTHR15598:SF7">
    <property type="entry name" value="ENHANCER OF MRNA-DECAPPING-LIKE PROTEIN"/>
    <property type="match status" value="1"/>
</dbReference>
<dbReference type="GO" id="GO:0031087">
    <property type="term" value="P:deadenylation-independent decapping of nuclear-transcribed mRNA"/>
    <property type="evidence" value="ECO:0007669"/>
    <property type="project" value="InterPro"/>
</dbReference>
<evidence type="ECO:0000259" key="7">
    <source>
        <dbReference type="Pfam" id="PF21289"/>
    </source>
</evidence>
<evidence type="ECO:0000256" key="2">
    <source>
        <dbReference type="ARBA" id="ARBA00009639"/>
    </source>
</evidence>
<comment type="caution">
    <text evidence="8">The sequence shown here is derived from an EMBL/GenBank/DDBJ whole genome shotgun (WGS) entry which is preliminary data.</text>
</comment>
<dbReference type="InterPro" id="IPR049404">
    <property type="entry name" value="EDC4_C"/>
</dbReference>
<accession>A0A834D3V2</accession>
<dbReference type="AlphaFoldDB" id="A0A834D3V2"/>
<dbReference type="Proteomes" id="UP000619265">
    <property type="component" value="Unassembled WGS sequence"/>
</dbReference>
<sequence>MQKQMNVIVSGSVIKEGKRLEGSLGRSMEKVVKANTDALWARFQEENTKQEKLEQDRLQQITNLMTNYMNKDLPAMLEKTLKKEIALVGPAVARAITPVMEKTISSAVMDSFQKGVGEKAVNQLEKSVSSKLEGTVSRQIQAQFQTSGKQILQDTLRSSLEAAIIPAFEMSCKAMFEQVDVTFQKGLSKHTTAAQQQFEATLSPLAIALRDSITSASAITQTLSGELADGQRQLLAIAASGANSKAVNPLVTQLSNGPLAGLLEMAEAPLDPTKELSRLIAEGKFEEAFTGALHRRDVSIVSWLCSQVDLQRILSTVPLPLSQGVLLALLQQLAYDISKEIPRKLAWMTDVAVAIDPQDPTIAVHVHPIFEQVYQILGHQRNLPTTSASEASSIRLLMHVINSVLMSCK</sequence>
<evidence type="ECO:0000313" key="9">
    <source>
        <dbReference type="Proteomes" id="UP000619265"/>
    </source>
</evidence>
<dbReference type="EMBL" id="LIHL02000003">
    <property type="protein sequence ID" value="KAF5475023.1"/>
    <property type="molecule type" value="Genomic_DNA"/>
</dbReference>
<evidence type="ECO:0000256" key="6">
    <source>
        <dbReference type="ARBA" id="ARBA00023054"/>
    </source>
</evidence>
<dbReference type="FunFam" id="1.10.220.100:FF:000001">
    <property type="entry name" value="Enhancer of mRNA-decapping protein 4"/>
    <property type="match status" value="1"/>
</dbReference>
<protein>
    <recommendedName>
        <fullName evidence="7">Enhancer of mRNA-decapping protein 4 C-terminal domain-containing protein</fullName>
    </recommendedName>
</protein>
<evidence type="ECO:0000256" key="3">
    <source>
        <dbReference type="ARBA" id="ARBA00022490"/>
    </source>
</evidence>
<reference evidence="8" key="1">
    <citation type="submission" date="2015-10" db="EMBL/GenBank/DDBJ databases">
        <authorList>
            <person name="Martinez-Garcia P.J."/>
            <person name="Crepeau M.W."/>
            <person name="Puiu D."/>
            <person name="Gonzalez-Ibeas D."/>
            <person name="Whalen J."/>
            <person name="Stevens K."/>
            <person name="Paul R."/>
            <person name="Butterfield T."/>
            <person name="Britton M."/>
            <person name="Reagan R."/>
            <person name="Chakraborty S."/>
            <person name="Walawage S.L."/>
            <person name="Vasquez-Gross H.A."/>
            <person name="Cardeno C."/>
            <person name="Famula R."/>
            <person name="Pratt K."/>
            <person name="Kuruganti S."/>
            <person name="Aradhya M.K."/>
            <person name="Leslie C.A."/>
            <person name="Dandekar A.M."/>
            <person name="Salzberg S.L."/>
            <person name="Wegrzyn J.L."/>
            <person name="Langley C.H."/>
            <person name="Neale D.B."/>
        </authorList>
    </citation>
    <scope>NUCLEOTIDE SEQUENCE</scope>
    <source>
        <tissue evidence="8">Leaves</tissue>
    </source>
</reference>
<evidence type="ECO:0000256" key="4">
    <source>
        <dbReference type="ARBA" id="ARBA00022574"/>
    </source>
</evidence>
<keyword evidence="3" id="KW-0963">Cytoplasm</keyword>
<organism evidence="8 9">
    <name type="scientific">Juglans regia</name>
    <name type="common">English walnut</name>
    <dbReference type="NCBI Taxonomy" id="51240"/>
    <lineage>
        <taxon>Eukaryota</taxon>
        <taxon>Viridiplantae</taxon>
        <taxon>Streptophyta</taxon>
        <taxon>Embryophyta</taxon>
        <taxon>Tracheophyta</taxon>
        <taxon>Spermatophyta</taxon>
        <taxon>Magnoliopsida</taxon>
        <taxon>eudicotyledons</taxon>
        <taxon>Gunneridae</taxon>
        <taxon>Pentapetalae</taxon>
        <taxon>rosids</taxon>
        <taxon>fabids</taxon>
        <taxon>Fagales</taxon>
        <taxon>Juglandaceae</taxon>
        <taxon>Juglans</taxon>
    </lineage>
</organism>
<dbReference type="InterPro" id="IPR044938">
    <property type="entry name" value="EDC4_C_sf"/>
</dbReference>
<comment type="similarity">
    <text evidence="2">Belongs to the WD repeat EDC4 family.</text>
</comment>
<keyword evidence="6" id="KW-0175">Coiled coil</keyword>
<proteinExistence type="inferred from homology"/>
<keyword evidence="4" id="KW-0853">WD repeat</keyword>
<dbReference type="Gramene" id="Jr03_13390_p1">
    <property type="protein sequence ID" value="cds.Jr03_13390_p1"/>
    <property type="gene ID" value="Jr03_13390"/>
</dbReference>
<dbReference type="Pfam" id="PF21289">
    <property type="entry name" value="EDC4_C"/>
    <property type="match status" value="1"/>
</dbReference>
<evidence type="ECO:0000256" key="1">
    <source>
        <dbReference type="ARBA" id="ARBA00004201"/>
    </source>
</evidence>
<gene>
    <name evidence="8" type="ORF">F2P56_006872</name>
</gene>
<dbReference type="Gene3D" id="1.10.220.100">
    <property type="entry name" value="conserved c-terminal region of ge- 1"/>
    <property type="match status" value="1"/>
</dbReference>
<name>A0A834D3V2_JUGRE</name>
<evidence type="ECO:0000313" key="8">
    <source>
        <dbReference type="EMBL" id="KAF5475023.1"/>
    </source>
</evidence>
<dbReference type="GO" id="GO:0000932">
    <property type="term" value="C:P-body"/>
    <property type="evidence" value="ECO:0007669"/>
    <property type="project" value="UniProtKB-SubCell"/>
</dbReference>
<evidence type="ECO:0000256" key="5">
    <source>
        <dbReference type="ARBA" id="ARBA00022737"/>
    </source>
</evidence>
<dbReference type="InterPro" id="IPR045152">
    <property type="entry name" value="EDC4-like"/>
</dbReference>
<reference evidence="8" key="2">
    <citation type="submission" date="2020-03" db="EMBL/GenBank/DDBJ databases">
        <title>Walnut 2.0.</title>
        <authorList>
            <person name="Marrano A."/>
            <person name="Britton M."/>
            <person name="Zimin A.V."/>
            <person name="Zaini P.A."/>
            <person name="Workman R."/>
            <person name="Puiu D."/>
            <person name="Bianco L."/>
            <person name="Allen B.J."/>
            <person name="Troggio M."/>
            <person name="Leslie C.A."/>
            <person name="Timp W."/>
            <person name="Dendekar A."/>
            <person name="Salzberg S.L."/>
            <person name="Neale D.B."/>
        </authorList>
    </citation>
    <scope>NUCLEOTIDE SEQUENCE</scope>
    <source>
        <tissue evidence="8">Leaves</tissue>
    </source>
</reference>